<organism evidence="2 3">
    <name type="scientific">Megasphaera massiliensis</name>
    <dbReference type="NCBI Taxonomy" id="1232428"/>
    <lineage>
        <taxon>Bacteria</taxon>
        <taxon>Bacillati</taxon>
        <taxon>Bacillota</taxon>
        <taxon>Negativicutes</taxon>
        <taxon>Veillonellales</taxon>
        <taxon>Veillonellaceae</taxon>
        <taxon>Megasphaera</taxon>
    </lineage>
</organism>
<dbReference type="PANTHER" id="PTHR43016">
    <property type="entry name" value="PRESEQUENCE PROTEASE"/>
    <property type="match status" value="1"/>
</dbReference>
<dbReference type="Proteomes" id="UP001206692">
    <property type="component" value="Unassembled WGS sequence"/>
</dbReference>
<dbReference type="SMART" id="SM01264">
    <property type="entry name" value="M16C_associated"/>
    <property type="match status" value="1"/>
</dbReference>
<dbReference type="InterPro" id="IPR013578">
    <property type="entry name" value="Peptidase_M16C_assoc"/>
</dbReference>
<name>A0ABT1SPP1_9FIRM</name>
<dbReference type="Gene3D" id="3.30.830.10">
    <property type="entry name" value="Metalloenzyme, LuxS/M16 peptidase-like"/>
    <property type="match status" value="4"/>
</dbReference>
<dbReference type="EMBL" id="JANGEW010000001">
    <property type="protein sequence ID" value="MCQ5341695.1"/>
    <property type="molecule type" value="Genomic_DNA"/>
</dbReference>
<evidence type="ECO:0000313" key="3">
    <source>
        <dbReference type="Proteomes" id="UP001206692"/>
    </source>
</evidence>
<gene>
    <name evidence="2" type="ORF">NE675_01410</name>
</gene>
<protein>
    <submittedName>
        <fullName evidence="2">Insulinase family protein</fullName>
    </submittedName>
</protein>
<proteinExistence type="predicted"/>
<evidence type="ECO:0000259" key="1">
    <source>
        <dbReference type="SMART" id="SM01264"/>
    </source>
</evidence>
<dbReference type="InterPro" id="IPR055130">
    <property type="entry name" value="PreP_C"/>
</dbReference>
<dbReference type="Pfam" id="PF08367">
    <property type="entry name" value="M16C_assoc"/>
    <property type="match status" value="1"/>
</dbReference>
<sequence>MKLQEKQKIHGFTVERSQYVPELHSQAYELHHDQSGARLLYIENDDDNKVFSISFRTTPSDSTGVPHICEHSTLCGSRKFPLKEPFVELVKGSLNTFLNAMTFPDKTMYPVASRNAADFKNLMDVYMDAVFFPNMLKDKQVLMQEGWHYHLDSADSDLIYRGVVYNEMKGVFSSPDSQLERHVMENLFPDTTYGVESGGDPDDIPNLTQEDFVKFHGTYYHPANSYIFLYGDMDIDQTLAFIDGEYLSKFQLQSVDSAIGRQAFPGSTVKTYPYGIASGEKTEHKTLHSLTYVIDQALDPTVALAFKVLTYVLLQSPAAPLKKALVDAGLGKDISGDFQDGILQPLWGISVNGSDPDKQDKIMPIVTDVLRRMVKDGLDKTLLTGALNRTEFTLREADFAGRPKGLIYAIRCMDTWLYDLDPLEALSYEKSLDVLRKGIDSGYFEDLIQRYILDNSYYALVSLVPEPGLTEKRDKALADKLAAYKASLTKEEIDAIVAESAALKQRQATPDTPEALESIPTLSRDDLEKKIDTVVMHKEQLGDVTLCHVPDETNGITYINAYFDLHGLTREEISYAYLLSDILGDIDTKSHTYGELASLIDLYTGGIGYSVSAYSNRVDNTDYMPVFRIKAKGLALNFDKLIDLLREISLETVFTNKERLIELVDEIKAGWDMDTFRRGHTIVMHRVLSYVSPVEAFCDAGEFSYYEFITDIAKRIKTDADDIGEKLATLMEKIFSRSALTLEMTASDSDWEGAKASASSWTKALPQGEKRTGLCDFGLSAKNEGIMTSGTVQYVAKGGNFRGHGYDYTGALMVLDTILQYGYLWTKVRVQGGAYGAFTRFYDNGDMVFCSYRDPNLRSSVEAYDGLAEYLKTFDVSDREMTKYVIGTLSRIDVPLTPSLRGEKAMTRYFTGTTDEVAQARRDQLLATTVADIKALAPLIGSVMEDNNLCVMGSEATIRQEKDLFTNLVSLPD</sequence>
<comment type="caution">
    <text evidence="2">The sequence shown here is derived from an EMBL/GenBank/DDBJ whole genome shotgun (WGS) entry which is preliminary data.</text>
</comment>
<dbReference type="InterPro" id="IPR011249">
    <property type="entry name" value="Metalloenz_LuxS/M16"/>
</dbReference>
<dbReference type="PANTHER" id="PTHR43016:SF13">
    <property type="entry name" value="PRESEQUENCE PROTEASE, MITOCHONDRIAL"/>
    <property type="match status" value="1"/>
</dbReference>
<dbReference type="InterPro" id="IPR011765">
    <property type="entry name" value="Pept_M16_N"/>
</dbReference>
<dbReference type="Pfam" id="PF00675">
    <property type="entry name" value="Peptidase_M16"/>
    <property type="match status" value="1"/>
</dbReference>
<dbReference type="Pfam" id="PF05193">
    <property type="entry name" value="Peptidase_M16_C"/>
    <property type="match status" value="1"/>
</dbReference>
<evidence type="ECO:0000313" key="2">
    <source>
        <dbReference type="EMBL" id="MCQ5341695.1"/>
    </source>
</evidence>
<accession>A0ABT1SPP1</accession>
<dbReference type="InterPro" id="IPR007863">
    <property type="entry name" value="Peptidase_M16_C"/>
</dbReference>
<dbReference type="SUPFAM" id="SSF63411">
    <property type="entry name" value="LuxS/MPP-like metallohydrolase"/>
    <property type="match status" value="4"/>
</dbReference>
<dbReference type="Pfam" id="PF22516">
    <property type="entry name" value="PreP_C"/>
    <property type="match status" value="1"/>
</dbReference>
<dbReference type="RefSeq" id="WP_062412992.1">
    <property type="nucleotide sequence ID" value="NZ_JAJCIO010000001.1"/>
</dbReference>
<feature type="domain" description="Peptidase M16C associated" evidence="1">
    <location>
        <begin position="463"/>
        <end position="712"/>
    </location>
</feature>
<reference evidence="2 3" key="1">
    <citation type="submission" date="2022-06" db="EMBL/GenBank/DDBJ databases">
        <title>Isolation of gut microbiota from human fecal samples.</title>
        <authorList>
            <person name="Pamer E.G."/>
            <person name="Barat B."/>
            <person name="Waligurski E."/>
            <person name="Medina S."/>
            <person name="Paddock L."/>
            <person name="Mostad J."/>
        </authorList>
    </citation>
    <scope>NUCLEOTIDE SEQUENCE [LARGE SCALE GENOMIC DNA]</scope>
    <source>
        <strain evidence="2 3">DFI.1.1</strain>
    </source>
</reference>
<keyword evidence="3" id="KW-1185">Reference proteome</keyword>